<dbReference type="InterPro" id="IPR036388">
    <property type="entry name" value="WH-like_DNA-bd_sf"/>
</dbReference>
<dbReference type="InterPro" id="IPR007627">
    <property type="entry name" value="RNA_pol_sigma70_r2"/>
</dbReference>
<dbReference type="Gene3D" id="3.10.450.50">
    <property type="match status" value="1"/>
</dbReference>
<dbReference type="Proteomes" id="UP000615455">
    <property type="component" value="Unassembled WGS sequence"/>
</dbReference>
<dbReference type="Pfam" id="PF08281">
    <property type="entry name" value="Sigma70_r4_2"/>
    <property type="match status" value="1"/>
</dbReference>
<dbReference type="NCBIfam" id="NF007214">
    <property type="entry name" value="PRK09636.1"/>
    <property type="match status" value="1"/>
</dbReference>
<dbReference type="PANTHER" id="PTHR30173:SF36">
    <property type="entry name" value="ECF RNA POLYMERASE SIGMA FACTOR SIGJ"/>
    <property type="match status" value="1"/>
</dbReference>
<evidence type="ECO:0000313" key="4">
    <source>
        <dbReference type="EMBL" id="GGA10306.1"/>
    </source>
</evidence>
<dbReference type="InterPro" id="IPR013249">
    <property type="entry name" value="RNA_pol_sigma70_r4_t2"/>
</dbReference>
<evidence type="ECO:0000313" key="5">
    <source>
        <dbReference type="Proteomes" id="UP000615455"/>
    </source>
</evidence>
<dbReference type="InterPro" id="IPR032710">
    <property type="entry name" value="NTF2-like_dom_sf"/>
</dbReference>
<accession>A0ABQ1FFI9</accession>
<dbReference type="NCBIfam" id="TIGR02937">
    <property type="entry name" value="sigma70-ECF"/>
    <property type="match status" value="1"/>
</dbReference>
<dbReference type="InterPro" id="IPR014284">
    <property type="entry name" value="RNA_pol_sigma-70_dom"/>
</dbReference>
<feature type="domain" description="RNA polymerase sigma-70 region 2" evidence="2">
    <location>
        <begin position="6"/>
        <end position="71"/>
    </location>
</feature>
<comment type="caution">
    <text evidence="4">The sequence shown here is derived from an EMBL/GenBank/DDBJ whole genome shotgun (WGS) entry which is preliminary data.</text>
</comment>
<dbReference type="Pfam" id="PF04542">
    <property type="entry name" value="Sigma70_r2"/>
    <property type="match status" value="1"/>
</dbReference>
<feature type="domain" description="RNA polymerase sigma factor 70 region 4 type 2" evidence="3">
    <location>
        <begin position="107"/>
        <end position="156"/>
    </location>
</feature>
<dbReference type="NCBIfam" id="TIGR02957">
    <property type="entry name" value="SigX4"/>
    <property type="match status" value="1"/>
</dbReference>
<evidence type="ECO:0000259" key="3">
    <source>
        <dbReference type="Pfam" id="PF08281"/>
    </source>
</evidence>
<dbReference type="Gene3D" id="1.10.1740.10">
    <property type="match status" value="1"/>
</dbReference>
<sequence length="300" mass="34239">MDFETIYRTYKQLLFSVAYRMLGSVSDAEDMIQDLFASLPSVEMASVNNPKAYLVKMMTNRCLNYLKSARKQREVYVGAWLPEPWIQNETEDPMGQVVQDETVSYAFLVLLQTLSPMERAVFVLREVLGFEYGELAEMLGKSEPNCRKIYSRAKDKINKDQSRNIEMGHTEPLVQKFLRAVHTGNFQDFVTMLTEDAVLISDGGGKKRAAINPILGKLRIRSFFEGIAAKGSIAGDWQPIRMNGQLGLVLIQHEAIELVICFNVNEQLQRANHVYFIKNPDKLQHFSVQDCHKTPFSFVL</sequence>
<dbReference type="SUPFAM" id="SSF88659">
    <property type="entry name" value="Sigma3 and sigma4 domains of RNA polymerase sigma factors"/>
    <property type="match status" value="1"/>
</dbReference>
<keyword evidence="5" id="KW-1185">Reference proteome</keyword>
<dbReference type="PANTHER" id="PTHR30173">
    <property type="entry name" value="SIGMA 19 FACTOR"/>
    <property type="match status" value="1"/>
</dbReference>
<evidence type="ECO:0000256" key="1">
    <source>
        <dbReference type="ARBA" id="ARBA00011344"/>
    </source>
</evidence>
<dbReference type="Gene3D" id="1.10.10.10">
    <property type="entry name" value="Winged helix-like DNA-binding domain superfamily/Winged helix DNA-binding domain"/>
    <property type="match status" value="1"/>
</dbReference>
<comment type="subunit">
    <text evidence="1">Interacts transiently with the RNA polymerase catalytic core formed by RpoA, RpoB, RpoC and RpoZ (2 alpha, 1 beta, 1 beta' and 1 omega subunit) to form the RNA polymerase holoenzyme that can initiate transcription.</text>
</comment>
<dbReference type="SUPFAM" id="SSF54427">
    <property type="entry name" value="NTF2-like"/>
    <property type="match status" value="1"/>
</dbReference>
<organism evidence="4 5">
    <name type="scientific">Paenibacillus marchantiophytorum</name>
    <dbReference type="NCBI Taxonomy" id="1619310"/>
    <lineage>
        <taxon>Bacteria</taxon>
        <taxon>Bacillati</taxon>
        <taxon>Bacillota</taxon>
        <taxon>Bacilli</taxon>
        <taxon>Bacillales</taxon>
        <taxon>Paenibacillaceae</taxon>
        <taxon>Paenibacillus</taxon>
    </lineage>
</organism>
<dbReference type="InterPro" id="IPR052704">
    <property type="entry name" value="ECF_Sigma-70_Domain"/>
</dbReference>
<gene>
    <name evidence="4" type="primary">rpoE</name>
    <name evidence="4" type="ORF">GCM10008018_64680</name>
</gene>
<dbReference type="InterPro" id="IPR013324">
    <property type="entry name" value="RNA_pol_sigma_r3/r4-like"/>
</dbReference>
<protein>
    <submittedName>
        <fullName evidence="4">RNA polymerase sigma factor SigJ</fullName>
    </submittedName>
</protein>
<dbReference type="RefSeq" id="WP_189019665.1">
    <property type="nucleotide sequence ID" value="NZ_BMHE01000060.1"/>
</dbReference>
<name>A0ABQ1FFI9_9BACL</name>
<dbReference type="InterPro" id="IPR013325">
    <property type="entry name" value="RNA_pol_sigma_r2"/>
</dbReference>
<dbReference type="EMBL" id="BMHE01000060">
    <property type="protein sequence ID" value="GGA10306.1"/>
    <property type="molecule type" value="Genomic_DNA"/>
</dbReference>
<proteinExistence type="predicted"/>
<dbReference type="SUPFAM" id="SSF88946">
    <property type="entry name" value="Sigma2 domain of RNA polymerase sigma factors"/>
    <property type="match status" value="1"/>
</dbReference>
<evidence type="ECO:0000259" key="2">
    <source>
        <dbReference type="Pfam" id="PF04542"/>
    </source>
</evidence>
<dbReference type="InterPro" id="IPR014303">
    <property type="entry name" value="RNA_pol_sigma-70_ECF"/>
</dbReference>
<reference evidence="5" key="1">
    <citation type="journal article" date="2019" name="Int. J. Syst. Evol. Microbiol.">
        <title>The Global Catalogue of Microorganisms (GCM) 10K type strain sequencing project: providing services to taxonomists for standard genome sequencing and annotation.</title>
        <authorList>
            <consortium name="The Broad Institute Genomics Platform"/>
            <consortium name="The Broad Institute Genome Sequencing Center for Infectious Disease"/>
            <person name="Wu L."/>
            <person name="Ma J."/>
        </authorList>
    </citation>
    <scope>NUCLEOTIDE SEQUENCE [LARGE SCALE GENOMIC DNA]</scope>
    <source>
        <strain evidence="5">CGMCC 1.15043</strain>
    </source>
</reference>